<accession>H1Y466</accession>
<reference evidence="1" key="1">
    <citation type="submission" date="2011-09" db="EMBL/GenBank/DDBJ databases">
        <title>The permanent draft genome of Mucilaginibacter paludis DSM 18603.</title>
        <authorList>
            <consortium name="US DOE Joint Genome Institute (JGI-PGF)"/>
            <person name="Lucas S."/>
            <person name="Han J."/>
            <person name="Lapidus A."/>
            <person name="Bruce D."/>
            <person name="Goodwin L."/>
            <person name="Pitluck S."/>
            <person name="Peters L."/>
            <person name="Kyrpides N."/>
            <person name="Mavromatis K."/>
            <person name="Ivanova N."/>
            <person name="Mikhailova N."/>
            <person name="Held B."/>
            <person name="Detter J.C."/>
            <person name="Tapia R."/>
            <person name="Han C."/>
            <person name="Land M."/>
            <person name="Hauser L."/>
            <person name="Markowitz V."/>
            <person name="Cheng J.-F."/>
            <person name="Hugenholtz P."/>
            <person name="Woyke T."/>
            <person name="Wu D."/>
            <person name="Tindall B."/>
            <person name="Brambilla E."/>
            <person name="Klenk H.-P."/>
            <person name="Eisen J.A."/>
        </authorList>
    </citation>
    <scope>NUCLEOTIDE SEQUENCE [LARGE SCALE GENOMIC DNA]</scope>
    <source>
        <strain evidence="1">DSM 18603</strain>
    </source>
</reference>
<dbReference type="RefSeq" id="WP_008504377.1">
    <property type="nucleotide sequence ID" value="NZ_CM001403.1"/>
</dbReference>
<gene>
    <name evidence="1" type="ORF">Mucpa_0613</name>
</gene>
<dbReference type="AlphaFoldDB" id="H1Y466"/>
<dbReference type="OrthoDB" id="1343312at2"/>
<evidence type="ECO:0000313" key="2">
    <source>
        <dbReference type="Proteomes" id="UP000002774"/>
    </source>
</evidence>
<name>H1Y466_9SPHI</name>
<dbReference type="HOGENOM" id="CLU_2479944_0_0_10"/>
<keyword evidence="2" id="KW-1185">Reference proteome</keyword>
<sequence length="87" mass="10073">MNWERYNYYTNNYQAYEFFSEGPKGRIRKLVVFTKIPDTDPSIYNLAIGEAHPVTGKIDDEIISNNRDRDIVLATLANTIASFYGYI</sequence>
<organism evidence="1 2">
    <name type="scientific">Mucilaginibacter paludis DSM 18603</name>
    <dbReference type="NCBI Taxonomy" id="714943"/>
    <lineage>
        <taxon>Bacteria</taxon>
        <taxon>Pseudomonadati</taxon>
        <taxon>Bacteroidota</taxon>
        <taxon>Sphingobacteriia</taxon>
        <taxon>Sphingobacteriales</taxon>
        <taxon>Sphingobacteriaceae</taxon>
        <taxon>Mucilaginibacter</taxon>
    </lineage>
</organism>
<evidence type="ECO:0000313" key="1">
    <source>
        <dbReference type="EMBL" id="EHQ24802.1"/>
    </source>
</evidence>
<proteinExistence type="predicted"/>
<dbReference type="STRING" id="714943.Mucpa_0613"/>
<protein>
    <submittedName>
        <fullName evidence="1">Uncharacterized protein</fullName>
    </submittedName>
</protein>
<dbReference type="Proteomes" id="UP000002774">
    <property type="component" value="Chromosome"/>
</dbReference>
<dbReference type="Pfam" id="PF22028">
    <property type="entry name" value="DUF6934"/>
    <property type="match status" value="1"/>
</dbReference>
<dbReference type="InterPro" id="IPR053865">
    <property type="entry name" value="DUF6934"/>
</dbReference>
<dbReference type="EMBL" id="CM001403">
    <property type="protein sequence ID" value="EHQ24802.1"/>
    <property type="molecule type" value="Genomic_DNA"/>
</dbReference>